<evidence type="ECO:0000259" key="1">
    <source>
        <dbReference type="Pfam" id="PF00148"/>
    </source>
</evidence>
<sequence length="387" mass="43430">MNLFYNLLPLPSGYFGASSALYDLDGLIVVYGPAGGAWHINIEDEPRWYRGKTTVIGAGLLEMDVILGKDSEFVERIVSVARDLNRNFVALCGTPVSAIIGADLKGLTQAIQKRIYTPTLCIETSGTENYLEGAKKSSIKIAQTFLKQLPKIPNSINILGAIHLDTGHPKHLKPLISFLENSEVKITSIWGHSPLEDIKRSSSASLNIVIGLSGLSLAQYMYETFGIPYIIGFPIGKKMQEYFFNILKDKPYHLPTASYYFKKALVIGEPVRAFSLKLFLERELCIKTKVISILPFKELLLPQKGLKNTIIMPSEEDIPINSESTIADLMSKSDVDYIIADPFYERLLHQKRQFIPLPHTAISARFYWDADYEYIGEIGAKYLKDRL</sequence>
<reference evidence="2 3" key="1">
    <citation type="submission" date="2011-04" db="EMBL/GenBank/DDBJ databases">
        <title>The complete genome of Thermodesulfobium narugense DSM 14796.</title>
        <authorList>
            <consortium name="US DOE Joint Genome Institute (JGI-PGF)"/>
            <person name="Lucas S."/>
            <person name="Han J."/>
            <person name="Lapidus A."/>
            <person name="Bruce D."/>
            <person name="Goodwin L."/>
            <person name="Pitluck S."/>
            <person name="Peters L."/>
            <person name="Kyrpides N."/>
            <person name="Mavromatis K."/>
            <person name="Pagani I."/>
            <person name="Ivanova N."/>
            <person name="Ovchinnikova G."/>
            <person name="Zhang X."/>
            <person name="Saunders L."/>
            <person name="Detter J.C."/>
            <person name="Tapia R."/>
            <person name="Han C."/>
            <person name="Land M."/>
            <person name="Hauser L."/>
            <person name="Markowitz V."/>
            <person name="Cheng J.-F."/>
            <person name="Hugenholtz P."/>
            <person name="Woyke T."/>
            <person name="Wu D."/>
            <person name="Spring S."/>
            <person name="Schroeder M."/>
            <person name="Brambilla E."/>
            <person name="Klenk H.-P."/>
            <person name="Eisen J.A."/>
        </authorList>
    </citation>
    <scope>NUCLEOTIDE SEQUENCE [LARGE SCALE GENOMIC DNA]</scope>
    <source>
        <strain evidence="2 3">DSM 14796</strain>
    </source>
</reference>
<dbReference type="Proteomes" id="UP000011765">
    <property type="component" value="Chromosome"/>
</dbReference>
<proteinExistence type="predicted"/>
<feature type="domain" description="Nitrogenase/oxidoreductase component 1" evidence="1">
    <location>
        <begin position="14"/>
        <end position="238"/>
    </location>
</feature>
<dbReference type="Pfam" id="PF00148">
    <property type="entry name" value="Oxidored_nitro"/>
    <property type="match status" value="1"/>
</dbReference>
<dbReference type="HOGENOM" id="CLU_036479_1_0_9"/>
<dbReference type="SUPFAM" id="SSF53807">
    <property type="entry name" value="Helical backbone' metal receptor"/>
    <property type="match status" value="1"/>
</dbReference>
<name>M1E8E4_9BACT</name>
<dbReference type="RefSeq" id="WP_013756849.1">
    <property type="nucleotide sequence ID" value="NC_015499.1"/>
</dbReference>
<dbReference type="eggNOG" id="COG2710">
    <property type="taxonomic scope" value="Bacteria"/>
</dbReference>
<evidence type="ECO:0000313" key="3">
    <source>
        <dbReference type="Proteomes" id="UP000011765"/>
    </source>
</evidence>
<dbReference type="InterPro" id="IPR000510">
    <property type="entry name" value="Nase/OxRdtase_comp1"/>
</dbReference>
<evidence type="ECO:0000313" key="2">
    <source>
        <dbReference type="EMBL" id="AEE15128.1"/>
    </source>
</evidence>
<dbReference type="STRING" id="747365.Thena_1516"/>
<dbReference type="InterPro" id="IPR052673">
    <property type="entry name" value="Ni-siroh_cyclase_CfbD"/>
</dbReference>
<organism evidence="2 3">
    <name type="scientific">Thermodesulfobium narugense DSM 14796</name>
    <dbReference type="NCBI Taxonomy" id="747365"/>
    <lineage>
        <taxon>Bacteria</taxon>
        <taxon>Pseudomonadati</taxon>
        <taxon>Thermodesulfobiota</taxon>
        <taxon>Thermodesulfobiia</taxon>
        <taxon>Thermodesulfobiales</taxon>
        <taxon>Thermodesulfobiaceae</taxon>
        <taxon>Thermodesulfobium</taxon>
    </lineage>
</organism>
<dbReference type="EMBL" id="CP002690">
    <property type="protein sequence ID" value="AEE15128.1"/>
    <property type="molecule type" value="Genomic_DNA"/>
</dbReference>
<protein>
    <recommendedName>
        <fullName evidence="1">Nitrogenase/oxidoreductase component 1 domain-containing protein</fullName>
    </recommendedName>
</protein>
<dbReference type="PANTHER" id="PTHR42846:SF1">
    <property type="entry name" value="NI-SIROHYDROCHLORIN A,C-DIAMIDE REDUCTIVE CYCLASE COMPLEX, COMPONENT CFBD"/>
    <property type="match status" value="1"/>
</dbReference>
<gene>
    <name evidence="2" type="ORF">Thena_1516</name>
</gene>
<dbReference type="OrthoDB" id="3199475at2"/>
<keyword evidence="3" id="KW-1185">Reference proteome</keyword>
<accession>M1E8E4</accession>
<dbReference type="Gene3D" id="3.40.50.1980">
    <property type="entry name" value="Nitrogenase molybdenum iron protein domain"/>
    <property type="match status" value="2"/>
</dbReference>
<dbReference type="GO" id="GO:0016491">
    <property type="term" value="F:oxidoreductase activity"/>
    <property type="evidence" value="ECO:0007669"/>
    <property type="project" value="InterPro"/>
</dbReference>
<dbReference type="KEGG" id="tnr:Thena_1516"/>
<dbReference type="PANTHER" id="PTHR42846">
    <property type="entry name" value="NI-SIROHYDROCHLORIN A,C-DIAMIDE REDUCTIVE CYCLASE COMPLEX, COMPONENT CFBD"/>
    <property type="match status" value="1"/>
</dbReference>
<dbReference type="AlphaFoldDB" id="M1E8E4"/>